<reference evidence="2 3" key="1">
    <citation type="journal article" date="2024" name="Nat. Commun.">
        <title>Phylogenomics reveals the evolutionary origins of lichenization in chlorophyte algae.</title>
        <authorList>
            <person name="Puginier C."/>
            <person name="Libourel C."/>
            <person name="Otte J."/>
            <person name="Skaloud P."/>
            <person name="Haon M."/>
            <person name="Grisel S."/>
            <person name="Petersen M."/>
            <person name="Berrin J.G."/>
            <person name="Delaux P.M."/>
            <person name="Dal Grande F."/>
            <person name="Keller J."/>
        </authorList>
    </citation>
    <scope>NUCLEOTIDE SEQUENCE [LARGE SCALE GENOMIC DNA]</scope>
    <source>
        <strain evidence="2 3">SAG 2036</strain>
    </source>
</reference>
<proteinExistence type="predicted"/>
<name>A0AAW1NSB8_9CHLO</name>
<dbReference type="EMBL" id="JALJOQ010000162">
    <property type="protein sequence ID" value="KAK9792507.1"/>
    <property type="molecule type" value="Genomic_DNA"/>
</dbReference>
<protein>
    <submittedName>
        <fullName evidence="2">Uncharacterized protein</fullName>
    </submittedName>
</protein>
<evidence type="ECO:0000256" key="1">
    <source>
        <dbReference type="SAM" id="MobiDB-lite"/>
    </source>
</evidence>
<dbReference type="AlphaFoldDB" id="A0AAW1NSB8"/>
<feature type="region of interest" description="Disordered" evidence="1">
    <location>
        <begin position="79"/>
        <end position="101"/>
    </location>
</feature>
<keyword evidence="3" id="KW-1185">Reference proteome</keyword>
<sequence>MTALELYNGTFIFDYLAGCCVVFGPCGIPAGLACDAVSDNQAVPQAPKKLKPSLTSQGEPVRIDEQMIVAPSSTVVTAPLSGNPPVSNPSDGVPTAAGGDGGAAAFATVEKPQVDVEMDGVELLEKDIAQVIWA</sequence>
<dbReference type="Proteomes" id="UP001465755">
    <property type="component" value="Unassembled WGS sequence"/>
</dbReference>
<accession>A0AAW1NSB8</accession>
<evidence type="ECO:0000313" key="3">
    <source>
        <dbReference type="Proteomes" id="UP001465755"/>
    </source>
</evidence>
<evidence type="ECO:0000313" key="2">
    <source>
        <dbReference type="EMBL" id="KAK9792507.1"/>
    </source>
</evidence>
<gene>
    <name evidence="2" type="ORF">WJX73_006541</name>
</gene>
<comment type="caution">
    <text evidence="2">The sequence shown here is derived from an EMBL/GenBank/DDBJ whole genome shotgun (WGS) entry which is preliminary data.</text>
</comment>
<organism evidence="2 3">
    <name type="scientific">Symbiochloris irregularis</name>
    <dbReference type="NCBI Taxonomy" id="706552"/>
    <lineage>
        <taxon>Eukaryota</taxon>
        <taxon>Viridiplantae</taxon>
        <taxon>Chlorophyta</taxon>
        <taxon>core chlorophytes</taxon>
        <taxon>Trebouxiophyceae</taxon>
        <taxon>Trebouxiales</taxon>
        <taxon>Trebouxiaceae</taxon>
        <taxon>Symbiochloris</taxon>
    </lineage>
</organism>